<accession>A0A0G4NA14</accession>
<dbReference type="EMBL" id="CVQI01033129">
    <property type="protein sequence ID" value="CRK43185.1"/>
    <property type="molecule type" value="Genomic_DNA"/>
</dbReference>
<name>A0A0G4NA14_VERLO</name>
<gene>
    <name evidence="1" type="ORF">BN1723_016126</name>
</gene>
<dbReference type="AlphaFoldDB" id="A0A0G4NA14"/>
<sequence>MPRTSPVLASRIFSSLMRHQRSGVLRFRCGLGAGGTAMGVAPSTGVAVPRVWERRYFSEFKGQDPVLESLGTHVGLPLTGDADKTGGLWRFDAEKAEKVRSQPPTSEEANLALAQEALGQ</sequence>
<organism evidence="1 2">
    <name type="scientific">Verticillium longisporum</name>
    <name type="common">Verticillium dahliae var. longisporum</name>
    <dbReference type="NCBI Taxonomy" id="100787"/>
    <lineage>
        <taxon>Eukaryota</taxon>
        <taxon>Fungi</taxon>
        <taxon>Dikarya</taxon>
        <taxon>Ascomycota</taxon>
        <taxon>Pezizomycotina</taxon>
        <taxon>Sordariomycetes</taxon>
        <taxon>Hypocreomycetidae</taxon>
        <taxon>Glomerellales</taxon>
        <taxon>Plectosphaerellaceae</taxon>
        <taxon>Verticillium</taxon>
    </lineage>
</organism>
<evidence type="ECO:0000313" key="1">
    <source>
        <dbReference type="EMBL" id="CRK43185.1"/>
    </source>
</evidence>
<proteinExistence type="predicted"/>
<protein>
    <submittedName>
        <fullName evidence="1">Uncharacterized protein</fullName>
    </submittedName>
</protein>
<reference evidence="2" key="1">
    <citation type="submission" date="2015-05" db="EMBL/GenBank/DDBJ databases">
        <authorList>
            <person name="Fogelqvist Johan"/>
        </authorList>
    </citation>
    <scope>NUCLEOTIDE SEQUENCE [LARGE SCALE GENOMIC DNA]</scope>
</reference>
<evidence type="ECO:0000313" key="2">
    <source>
        <dbReference type="Proteomes" id="UP000045706"/>
    </source>
</evidence>
<dbReference type="Proteomes" id="UP000045706">
    <property type="component" value="Unassembled WGS sequence"/>
</dbReference>